<dbReference type="SUPFAM" id="SSF47699">
    <property type="entry name" value="Bifunctional inhibitor/lipid-transfer protein/seed storage 2S albumin"/>
    <property type="match status" value="1"/>
</dbReference>
<dbReference type="InterPro" id="IPR016140">
    <property type="entry name" value="Bifunc_inhib/LTP/seed_store"/>
</dbReference>
<reference evidence="3" key="1">
    <citation type="submission" date="2016-03" db="EMBL/GenBank/DDBJ databases">
        <title>Mechanisms controlling the formation of the plant cell surface in tip-growing cells are functionally conserved among land plants.</title>
        <authorList>
            <person name="Honkanen S."/>
            <person name="Jones V.A."/>
            <person name="Morieri G."/>
            <person name="Champion C."/>
            <person name="Hetherington A.J."/>
            <person name="Kelly S."/>
            <person name="Saint-Marcoux D."/>
            <person name="Proust H."/>
            <person name="Prescott H."/>
            <person name="Dolan L."/>
        </authorList>
    </citation>
    <scope>NUCLEOTIDE SEQUENCE [LARGE SCALE GENOMIC DNA]</scope>
    <source>
        <tissue evidence="3">Whole gametophyte</tissue>
    </source>
</reference>
<dbReference type="EMBL" id="LVLJ01004077">
    <property type="protein sequence ID" value="OAE18318.1"/>
    <property type="molecule type" value="Genomic_DNA"/>
</dbReference>
<evidence type="ECO:0000256" key="1">
    <source>
        <dbReference type="SAM" id="SignalP"/>
    </source>
</evidence>
<dbReference type="Gene3D" id="1.10.110.10">
    <property type="entry name" value="Plant lipid-transfer and hydrophobic proteins"/>
    <property type="match status" value="1"/>
</dbReference>
<feature type="domain" description="Bifunctional inhibitor/plant lipid transfer protein/seed storage helical" evidence="2">
    <location>
        <begin position="67"/>
        <end position="138"/>
    </location>
</feature>
<dbReference type="Pfam" id="PF00234">
    <property type="entry name" value="Tryp_alpha_amyl"/>
    <property type="match status" value="1"/>
</dbReference>
<sequence>MMSGEVLLTYSNKALLGLMLLLLLLCNLHLLRGSTTSSSEAAQVQGLSAVDRCGSPVSCRKPEAILQLEILLMACKMAAQGREIPVERDECCLTIRALDPPCLCRAFDLALHYPPFHLNITAALGLPRHCGYNVPANCICNGFKVPS</sequence>
<gene>
    <name evidence="3" type="ORF">AXG93_2566s1010</name>
</gene>
<dbReference type="InterPro" id="IPR036312">
    <property type="entry name" value="Bifun_inhib/LTP/seed_sf"/>
</dbReference>
<evidence type="ECO:0000313" key="4">
    <source>
        <dbReference type="Proteomes" id="UP000077202"/>
    </source>
</evidence>
<dbReference type="CDD" id="cd00010">
    <property type="entry name" value="AAI_LTSS"/>
    <property type="match status" value="1"/>
</dbReference>
<feature type="signal peptide" evidence="1">
    <location>
        <begin position="1"/>
        <end position="33"/>
    </location>
</feature>
<evidence type="ECO:0000313" key="3">
    <source>
        <dbReference type="EMBL" id="OAE18318.1"/>
    </source>
</evidence>
<evidence type="ECO:0000259" key="2">
    <source>
        <dbReference type="Pfam" id="PF00234"/>
    </source>
</evidence>
<dbReference type="Proteomes" id="UP000077202">
    <property type="component" value="Unassembled WGS sequence"/>
</dbReference>
<feature type="chain" id="PRO_5008051686" description="Bifunctional inhibitor/plant lipid transfer protein/seed storage helical domain-containing protein" evidence="1">
    <location>
        <begin position="34"/>
        <end position="147"/>
    </location>
</feature>
<name>A0A176VBN6_MARPO</name>
<dbReference type="AlphaFoldDB" id="A0A176VBN6"/>
<keyword evidence="1" id="KW-0732">Signal</keyword>
<protein>
    <recommendedName>
        <fullName evidence="2">Bifunctional inhibitor/plant lipid transfer protein/seed storage helical domain-containing protein</fullName>
    </recommendedName>
</protein>
<keyword evidence="4" id="KW-1185">Reference proteome</keyword>
<comment type="caution">
    <text evidence="3">The sequence shown here is derived from an EMBL/GenBank/DDBJ whole genome shotgun (WGS) entry which is preliminary data.</text>
</comment>
<accession>A0A176VBN6</accession>
<organism evidence="3 4">
    <name type="scientific">Marchantia polymorpha subsp. ruderalis</name>
    <dbReference type="NCBI Taxonomy" id="1480154"/>
    <lineage>
        <taxon>Eukaryota</taxon>
        <taxon>Viridiplantae</taxon>
        <taxon>Streptophyta</taxon>
        <taxon>Embryophyta</taxon>
        <taxon>Marchantiophyta</taxon>
        <taxon>Marchantiopsida</taxon>
        <taxon>Marchantiidae</taxon>
        <taxon>Marchantiales</taxon>
        <taxon>Marchantiaceae</taxon>
        <taxon>Marchantia</taxon>
    </lineage>
</organism>
<proteinExistence type="predicted"/>